<dbReference type="EMBL" id="BMHI01000003">
    <property type="protein sequence ID" value="GGB27972.1"/>
    <property type="molecule type" value="Genomic_DNA"/>
</dbReference>
<dbReference type="GO" id="GO:0005886">
    <property type="term" value="C:plasma membrane"/>
    <property type="evidence" value="ECO:0007669"/>
    <property type="project" value="UniProtKB-SubCell"/>
</dbReference>
<evidence type="ECO:0000256" key="2">
    <source>
        <dbReference type="ARBA" id="ARBA00022448"/>
    </source>
</evidence>
<feature type="transmembrane region" description="Helical" evidence="6">
    <location>
        <begin position="421"/>
        <end position="441"/>
    </location>
</feature>
<feature type="transmembrane region" description="Helical" evidence="6">
    <location>
        <begin position="350"/>
        <end position="368"/>
    </location>
</feature>
<evidence type="ECO:0000256" key="4">
    <source>
        <dbReference type="ARBA" id="ARBA00022989"/>
    </source>
</evidence>
<dbReference type="Proteomes" id="UP000636793">
    <property type="component" value="Unassembled WGS sequence"/>
</dbReference>
<dbReference type="SUPFAM" id="SSF103473">
    <property type="entry name" value="MFS general substrate transporter"/>
    <property type="match status" value="1"/>
</dbReference>
<evidence type="ECO:0000256" key="5">
    <source>
        <dbReference type="ARBA" id="ARBA00023136"/>
    </source>
</evidence>
<evidence type="ECO:0000256" key="6">
    <source>
        <dbReference type="SAM" id="Phobius"/>
    </source>
</evidence>
<dbReference type="Pfam" id="PF07690">
    <property type="entry name" value="MFS_1"/>
    <property type="match status" value="1"/>
</dbReference>
<feature type="transmembrane region" description="Helical" evidence="6">
    <location>
        <begin position="285"/>
        <end position="307"/>
    </location>
</feature>
<comment type="subcellular location">
    <subcellularLocation>
        <location evidence="1">Cell membrane</location>
        <topology evidence="1">Multi-pass membrane protein</topology>
    </subcellularLocation>
</comment>
<reference evidence="8" key="1">
    <citation type="journal article" date="2014" name="Int. J. Syst. Evol. Microbiol.">
        <title>Complete genome sequence of Corynebacterium casei LMG S-19264T (=DSM 44701T), isolated from a smear-ripened cheese.</title>
        <authorList>
            <consortium name="US DOE Joint Genome Institute (JGI-PGF)"/>
            <person name="Walter F."/>
            <person name="Albersmeier A."/>
            <person name="Kalinowski J."/>
            <person name="Ruckert C."/>
        </authorList>
    </citation>
    <scope>NUCLEOTIDE SEQUENCE</scope>
    <source>
        <strain evidence="8">CGMCC 1.15085</strain>
    </source>
</reference>
<evidence type="ECO:0000256" key="3">
    <source>
        <dbReference type="ARBA" id="ARBA00022692"/>
    </source>
</evidence>
<keyword evidence="9" id="KW-1185">Reference proteome</keyword>
<dbReference type="CDD" id="cd17321">
    <property type="entry name" value="MFS_MMR_MDR_like"/>
    <property type="match status" value="1"/>
</dbReference>
<keyword evidence="3 6" id="KW-0812">Transmembrane</keyword>
<dbReference type="Gene3D" id="1.20.1720.10">
    <property type="entry name" value="Multidrug resistance protein D"/>
    <property type="match status" value="1"/>
</dbReference>
<feature type="transmembrane region" description="Helical" evidence="6">
    <location>
        <begin position="21"/>
        <end position="39"/>
    </location>
</feature>
<keyword evidence="5 6" id="KW-0472">Membrane</keyword>
<organism evidence="8 9">
    <name type="scientific">Flexivirga endophytica</name>
    <dbReference type="NCBI Taxonomy" id="1849103"/>
    <lineage>
        <taxon>Bacteria</taxon>
        <taxon>Bacillati</taxon>
        <taxon>Actinomycetota</taxon>
        <taxon>Actinomycetes</taxon>
        <taxon>Micrococcales</taxon>
        <taxon>Dermacoccaceae</taxon>
        <taxon>Flexivirga</taxon>
    </lineage>
</organism>
<comment type="caution">
    <text evidence="8">The sequence shown here is derived from an EMBL/GenBank/DDBJ whole genome shotgun (WGS) entry which is preliminary data.</text>
</comment>
<name>A0A916T1F0_9MICO</name>
<feature type="transmembrane region" description="Helical" evidence="6">
    <location>
        <begin position="319"/>
        <end position="338"/>
    </location>
</feature>
<protein>
    <submittedName>
        <fullName evidence="8">MFS transporter</fullName>
    </submittedName>
</protein>
<evidence type="ECO:0000313" key="9">
    <source>
        <dbReference type="Proteomes" id="UP000636793"/>
    </source>
</evidence>
<feature type="transmembrane region" description="Helical" evidence="6">
    <location>
        <begin position="243"/>
        <end position="265"/>
    </location>
</feature>
<feature type="domain" description="Major facilitator superfamily (MFS) profile" evidence="7">
    <location>
        <begin position="29"/>
        <end position="486"/>
    </location>
</feature>
<dbReference type="RefSeq" id="WP_188836669.1">
    <property type="nucleotide sequence ID" value="NZ_BMHI01000003.1"/>
</dbReference>
<sequence length="491" mass="51171">MTNTTLSPPTTPKPPQRKTYSSLRAAWIPLAALCLAFFVEMVDNTLLSIALPTIGRDLGSGTTALQWVTGAYSLTFGGLLLTAGSIADRFGRRRVLLIGLGLFGLISLAVVFVDSTGQLIALRAALGVAAAAMAPITNSLVFRLFDGKDLRMRAMTVMIVVGMSGFILGPLLGGTALAHIRWEWLLVVNAPIALIAAIGVWRGVAPDDRDGLTNDKLDLPGAALSITMIGLACYSLTSGVQHGWLSLATIASIAGAILAGLAWVFRERTSKAPMLDLSVLSNGTVRGALLAQVATAIAMASVMFGLILHFQYAYGWSPVRAGLANLPMIVTMLVATPLSEWLGKRFGHRIACLVGAACLGGSLVGMAWGVEHGYLAIAVSMVVMTIGLRTVMTICAVALVDAMPENRTSMGTALNDTAQEVGTSVGTAIVGTLIAALVTATLPAGVWSSSLVASFFHGERITYLVLAAVVGGIATLGAVTLTDSRSVEEQH</sequence>
<keyword evidence="4 6" id="KW-1133">Transmembrane helix</keyword>
<feature type="transmembrane region" description="Helical" evidence="6">
    <location>
        <begin position="374"/>
        <end position="400"/>
    </location>
</feature>
<evidence type="ECO:0000313" key="8">
    <source>
        <dbReference type="EMBL" id="GGB27972.1"/>
    </source>
</evidence>
<feature type="transmembrane region" description="Helical" evidence="6">
    <location>
        <begin position="64"/>
        <end position="83"/>
    </location>
</feature>
<accession>A0A916T1F0</accession>
<dbReference type="AlphaFoldDB" id="A0A916T1F0"/>
<dbReference type="PANTHER" id="PTHR42718">
    <property type="entry name" value="MAJOR FACILITATOR SUPERFAMILY MULTIDRUG TRANSPORTER MFSC"/>
    <property type="match status" value="1"/>
</dbReference>
<evidence type="ECO:0000259" key="7">
    <source>
        <dbReference type="PROSITE" id="PS50850"/>
    </source>
</evidence>
<feature type="transmembrane region" description="Helical" evidence="6">
    <location>
        <begin position="119"/>
        <end position="145"/>
    </location>
</feature>
<dbReference type="InterPro" id="IPR020846">
    <property type="entry name" value="MFS_dom"/>
</dbReference>
<dbReference type="GO" id="GO:0022857">
    <property type="term" value="F:transmembrane transporter activity"/>
    <property type="evidence" value="ECO:0007669"/>
    <property type="project" value="InterPro"/>
</dbReference>
<dbReference type="InterPro" id="IPR036259">
    <property type="entry name" value="MFS_trans_sf"/>
</dbReference>
<feature type="transmembrane region" description="Helical" evidence="6">
    <location>
        <begin position="461"/>
        <end position="481"/>
    </location>
</feature>
<feature type="transmembrane region" description="Helical" evidence="6">
    <location>
        <begin position="184"/>
        <end position="205"/>
    </location>
</feature>
<feature type="transmembrane region" description="Helical" evidence="6">
    <location>
        <begin position="95"/>
        <end position="113"/>
    </location>
</feature>
<evidence type="ECO:0000256" key="1">
    <source>
        <dbReference type="ARBA" id="ARBA00004651"/>
    </source>
</evidence>
<dbReference type="PANTHER" id="PTHR42718:SF9">
    <property type="entry name" value="MAJOR FACILITATOR SUPERFAMILY MULTIDRUG TRANSPORTER MFSC"/>
    <property type="match status" value="1"/>
</dbReference>
<dbReference type="InterPro" id="IPR011701">
    <property type="entry name" value="MFS"/>
</dbReference>
<dbReference type="Gene3D" id="1.20.1250.20">
    <property type="entry name" value="MFS general substrate transporter like domains"/>
    <property type="match status" value="1"/>
</dbReference>
<proteinExistence type="predicted"/>
<gene>
    <name evidence="8" type="primary">rifP</name>
    <name evidence="8" type="ORF">GCM10011492_17750</name>
</gene>
<keyword evidence="2" id="KW-0813">Transport</keyword>
<reference evidence="8" key="2">
    <citation type="submission" date="2020-09" db="EMBL/GenBank/DDBJ databases">
        <authorList>
            <person name="Sun Q."/>
            <person name="Zhou Y."/>
        </authorList>
    </citation>
    <scope>NUCLEOTIDE SEQUENCE</scope>
    <source>
        <strain evidence="8">CGMCC 1.15085</strain>
    </source>
</reference>
<dbReference type="PROSITE" id="PS50850">
    <property type="entry name" value="MFS"/>
    <property type="match status" value="1"/>
</dbReference>
<feature type="transmembrane region" description="Helical" evidence="6">
    <location>
        <begin position="157"/>
        <end position="178"/>
    </location>
</feature>
<feature type="transmembrane region" description="Helical" evidence="6">
    <location>
        <begin position="217"/>
        <end position="237"/>
    </location>
</feature>